<evidence type="ECO:0000256" key="6">
    <source>
        <dbReference type="ARBA" id="ARBA00023304"/>
    </source>
</evidence>
<dbReference type="GO" id="GO:0009097">
    <property type="term" value="P:isoleucine biosynthetic process"/>
    <property type="evidence" value="ECO:0007669"/>
    <property type="project" value="UniProtKB-UniRule"/>
</dbReference>
<dbReference type="Pfam" id="PF00682">
    <property type="entry name" value="HMGL-like"/>
    <property type="match status" value="1"/>
</dbReference>
<dbReference type="PANTHER" id="PTHR43538">
    <property type="entry name" value="ALPHA-IPM SYNTHASE/HOMOCITRATE SYNTHASE"/>
    <property type="match status" value="1"/>
</dbReference>
<evidence type="ECO:0000256" key="2">
    <source>
        <dbReference type="ARBA" id="ARBA00006154"/>
    </source>
</evidence>
<dbReference type="Pfam" id="PF22617">
    <property type="entry name" value="HCS_D2"/>
    <property type="match status" value="1"/>
</dbReference>
<comment type="similarity">
    <text evidence="2 9">Belongs to the alpha-IPM synthase/homocitrate synthase family.</text>
</comment>
<dbReference type="CDD" id="cd07941">
    <property type="entry name" value="DRE_TIM_LeuA3"/>
    <property type="match status" value="1"/>
</dbReference>
<dbReference type="InterPro" id="IPR013785">
    <property type="entry name" value="Aldolase_TIM"/>
</dbReference>
<evidence type="ECO:0000256" key="9">
    <source>
        <dbReference type="RuleBase" id="RU003523"/>
    </source>
</evidence>
<dbReference type="SUPFAM" id="SSF110921">
    <property type="entry name" value="2-isopropylmalate synthase LeuA, allosteric (dimerisation) domain"/>
    <property type="match status" value="1"/>
</dbReference>
<dbReference type="AlphaFoldDB" id="A0A1F6D488"/>
<evidence type="ECO:0000313" key="12">
    <source>
        <dbReference type="Proteomes" id="UP000178606"/>
    </source>
</evidence>
<dbReference type="InterPro" id="IPR054691">
    <property type="entry name" value="LeuA/HCS_post-cat"/>
</dbReference>
<evidence type="ECO:0000256" key="4">
    <source>
        <dbReference type="ARBA" id="ARBA00022624"/>
    </source>
</evidence>
<comment type="catalytic activity">
    <reaction evidence="7">
        <text>pyruvate + acetyl-CoA + H2O = (3R)-citramalate + CoA + H(+)</text>
        <dbReference type="Rhea" id="RHEA:19045"/>
        <dbReference type="ChEBI" id="CHEBI:15361"/>
        <dbReference type="ChEBI" id="CHEBI:15377"/>
        <dbReference type="ChEBI" id="CHEBI:15378"/>
        <dbReference type="ChEBI" id="CHEBI:30934"/>
        <dbReference type="ChEBI" id="CHEBI:57287"/>
        <dbReference type="ChEBI" id="CHEBI:57288"/>
        <dbReference type="EC" id="2.3.3.21"/>
    </reaction>
</comment>
<evidence type="ECO:0000256" key="5">
    <source>
        <dbReference type="ARBA" id="ARBA00022679"/>
    </source>
</evidence>
<keyword evidence="3" id="KW-0028">Amino-acid biosynthesis</keyword>
<dbReference type="Pfam" id="PF08502">
    <property type="entry name" value="LeuA_dimer"/>
    <property type="match status" value="1"/>
</dbReference>
<dbReference type="EMBL" id="MFKF01000059">
    <property type="protein sequence ID" value="OGG55852.1"/>
    <property type="molecule type" value="Genomic_DNA"/>
</dbReference>
<evidence type="ECO:0000256" key="7">
    <source>
        <dbReference type="ARBA" id="ARBA00048263"/>
    </source>
</evidence>
<dbReference type="PANTHER" id="PTHR43538:SF1">
    <property type="entry name" value="(R)-CITRAMALATE SYNTHASE"/>
    <property type="match status" value="1"/>
</dbReference>
<evidence type="ECO:0000256" key="1">
    <source>
        <dbReference type="ARBA" id="ARBA00004743"/>
    </source>
</evidence>
<accession>A0A1F6D488</accession>
<evidence type="ECO:0000259" key="10">
    <source>
        <dbReference type="PROSITE" id="PS50991"/>
    </source>
</evidence>
<dbReference type="InterPro" id="IPR005675">
    <property type="entry name" value="Citramal_synthase"/>
</dbReference>
<gene>
    <name evidence="11" type="ORF">A3F84_24885</name>
</gene>
<reference evidence="11 12" key="1">
    <citation type="journal article" date="2016" name="Nat. Commun.">
        <title>Thousands of microbial genomes shed light on interconnected biogeochemical processes in an aquifer system.</title>
        <authorList>
            <person name="Anantharaman K."/>
            <person name="Brown C.T."/>
            <person name="Hug L.A."/>
            <person name="Sharon I."/>
            <person name="Castelle C.J."/>
            <person name="Probst A.J."/>
            <person name="Thomas B.C."/>
            <person name="Singh A."/>
            <person name="Wilkins M.J."/>
            <person name="Karaoz U."/>
            <person name="Brodie E.L."/>
            <person name="Williams K.H."/>
            <person name="Hubbard S.S."/>
            <person name="Banfield J.F."/>
        </authorList>
    </citation>
    <scope>NUCLEOTIDE SEQUENCE [LARGE SCALE GENOMIC DNA]</scope>
    <source>
        <strain evidence="12">RIFCSPLOWO2_12_FULL_64_10</strain>
    </source>
</reference>
<keyword evidence="5 9" id="KW-0808">Transferase</keyword>
<comment type="pathway">
    <text evidence="1">Amino-acid biosynthesis; L-isoleucine biosynthesis; 2-oxobutanoate from pyruvate: step 1/3.</text>
</comment>
<dbReference type="PROSITE" id="PS50991">
    <property type="entry name" value="PYR_CT"/>
    <property type="match status" value="1"/>
</dbReference>
<evidence type="ECO:0000313" key="11">
    <source>
        <dbReference type="EMBL" id="OGG55852.1"/>
    </source>
</evidence>
<feature type="domain" description="Pyruvate carboxyltransferase" evidence="10">
    <location>
        <begin position="5"/>
        <end position="268"/>
    </location>
</feature>
<dbReference type="GO" id="GO:0003852">
    <property type="term" value="F:2-isopropylmalate synthase activity"/>
    <property type="evidence" value="ECO:0007669"/>
    <property type="project" value="InterPro"/>
</dbReference>
<dbReference type="UniPathway" id="UPA00047">
    <property type="reaction ID" value="UER00066"/>
</dbReference>
<dbReference type="Gene3D" id="3.20.20.70">
    <property type="entry name" value="Aldolase class I"/>
    <property type="match status" value="1"/>
</dbReference>
<sequence>MQNCIQIYDSTLRDGAQAEGISFSVEDKLMIAHRLDDLGVHTVEGGWPNPTNPKDLEFFVRAKGQRFRHARVAAFGSTRRAGNRPEDDPTLNTLLRADTQVVAIFGKSWDLHVTEVLRTTLDENLRLIEDSVAYLKGHGREVVYDAEHFFDGYKNDPRYAMATLLAAQEGGADILVLCDTNGGTLTSEVYEIVKAVKKGIGVPFGIHTHNDAGLGVANTVAAVELGAAQVQGTVNGYGERCGNANLCAIIPTVELKLRKTCIGRGKLRELMEVSRFVSELANVYHDHRQPYVGESAFAHKGGVHVDAMMKNPACYEHIDPELVGNSRRFLVSDQSGGGTMVDKLRKLKPGLKKTDPEVVAVLAAVKAREGEGYVFEAAEGSFEVLARKAMGLYRDPFELINYRTVVLKDDRQMQIEAIVKLRVNGEVQHTVAEGDGPVNALDRALRKALEGAYPSLRQVHLEDYKVRVLSSGDGTAAKVRVLIESSDGKGVWGTVGVSENLIEASWIALVDSLSYKLLKDGAVGAGQAAHVAK</sequence>
<dbReference type="EC" id="2.3.3.21" evidence="8"/>
<dbReference type="InterPro" id="IPR000891">
    <property type="entry name" value="PYR_CT"/>
</dbReference>
<dbReference type="GO" id="GO:0009098">
    <property type="term" value="P:L-leucine biosynthetic process"/>
    <property type="evidence" value="ECO:0007669"/>
    <property type="project" value="InterPro"/>
</dbReference>
<evidence type="ECO:0000256" key="3">
    <source>
        <dbReference type="ARBA" id="ARBA00022605"/>
    </source>
</evidence>
<proteinExistence type="inferred from homology"/>
<keyword evidence="6" id="KW-0100">Branched-chain amino acid biosynthesis</keyword>
<dbReference type="Proteomes" id="UP000178606">
    <property type="component" value="Unassembled WGS sequence"/>
</dbReference>
<dbReference type="InterPro" id="IPR036230">
    <property type="entry name" value="LeuA_allosteric_dom_sf"/>
</dbReference>
<dbReference type="SMART" id="SM00917">
    <property type="entry name" value="LeuA_dimer"/>
    <property type="match status" value="1"/>
</dbReference>
<dbReference type="InterPro" id="IPR013709">
    <property type="entry name" value="2-isopropylmalate_synth_dimer"/>
</dbReference>
<organism evidence="11 12">
    <name type="scientific">Handelsmanbacteria sp. (strain RIFCSPLOWO2_12_FULL_64_10)</name>
    <dbReference type="NCBI Taxonomy" id="1817868"/>
    <lineage>
        <taxon>Bacteria</taxon>
        <taxon>Candidatus Handelsmaniibacteriota</taxon>
    </lineage>
</organism>
<protein>
    <recommendedName>
        <fullName evidence="8">Citramalate synthase</fullName>
        <ecNumber evidence="8">2.3.3.21</ecNumber>
    </recommendedName>
</protein>
<keyword evidence="4" id="KW-0412">Isoleucine biosynthesis</keyword>
<dbReference type="InterPro" id="IPR002034">
    <property type="entry name" value="AIPM/Hcit_synth_CS"/>
</dbReference>
<dbReference type="Gene3D" id="1.10.238.260">
    <property type="match status" value="1"/>
</dbReference>
<comment type="caution">
    <text evidence="11">The sequence shown here is derived from an EMBL/GenBank/DDBJ whole genome shotgun (WGS) entry which is preliminary data.</text>
</comment>
<dbReference type="PROSITE" id="PS00815">
    <property type="entry name" value="AIPM_HOMOCIT_SYNTH_1"/>
    <property type="match status" value="1"/>
</dbReference>
<dbReference type="PROSITE" id="PS00816">
    <property type="entry name" value="AIPM_HOMOCIT_SYNTH_2"/>
    <property type="match status" value="1"/>
</dbReference>
<dbReference type="NCBIfam" id="TIGR00977">
    <property type="entry name" value="citramal_synth"/>
    <property type="match status" value="1"/>
</dbReference>
<dbReference type="Gene3D" id="3.30.160.270">
    <property type="match status" value="1"/>
</dbReference>
<name>A0A1F6D488_HANXR</name>
<evidence type="ECO:0000256" key="8">
    <source>
        <dbReference type="NCBIfam" id="TIGR00977"/>
    </source>
</evidence>
<dbReference type="GO" id="GO:0043714">
    <property type="term" value="F:(R)-citramalate synthase activity"/>
    <property type="evidence" value="ECO:0007669"/>
    <property type="project" value="UniProtKB-UniRule"/>
</dbReference>
<dbReference type="SUPFAM" id="SSF51569">
    <property type="entry name" value="Aldolase"/>
    <property type="match status" value="1"/>
</dbReference>